<dbReference type="OrthoDB" id="2187496at2759"/>
<feature type="compositionally biased region" description="Low complexity" evidence="4">
    <location>
        <begin position="750"/>
        <end position="771"/>
    </location>
</feature>
<dbReference type="GO" id="GO:0045211">
    <property type="term" value="C:postsynaptic membrane"/>
    <property type="evidence" value="ECO:0007669"/>
    <property type="project" value="TreeGrafter"/>
</dbReference>
<dbReference type="PROSITE" id="PS50106">
    <property type="entry name" value="PDZ"/>
    <property type="match status" value="4"/>
</dbReference>
<protein>
    <recommendedName>
        <fullName evidence="5">PDZ domain-containing protein</fullName>
    </recommendedName>
</protein>
<feature type="compositionally biased region" description="Basic residues" evidence="4">
    <location>
        <begin position="1681"/>
        <end position="1694"/>
    </location>
</feature>
<dbReference type="PANTHER" id="PTHR23119:SF44">
    <property type="entry name" value="PROTEIN LAP4"/>
    <property type="match status" value="1"/>
</dbReference>
<feature type="compositionally biased region" description="Basic and acidic residues" evidence="4">
    <location>
        <begin position="1319"/>
        <end position="1343"/>
    </location>
</feature>
<feature type="coiled-coil region" evidence="3">
    <location>
        <begin position="1571"/>
        <end position="1605"/>
    </location>
</feature>
<evidence type="ECO:0000259" key="5">
    <source>
        <dbReference type="PROSITE" id="PS50106"/>
    </source>
</evidence>
<feature type="compositionally biased region" description="Polar residues" evidence="4">
    <location>
        <begin position="542"/>
        <end position="552"/>
    </location>
</feature>
<feature type="domain" description="PDZ" evidence="5">
    <location>
        <begin position="1191"/>
        <end position="1283"/>
    </location>
</feature>
<feature type="compositionally biased region" description="Basic and acidic residues" evidence="4">
    <location>
        <begin position="518"/>
        <end position="533"/>
    </location>
</feature>
<dbReference type="InterPro" id="IPR036034">
    <property type="entry name" value="PDZ_sf"/>
</dbReference>
<dbReference type="InterPro" id="IPR050614">
    <property type="entry name" value="Synaptic_Scaffolding_LAP-MAGUK"/>
</dbReference>
<feature type="region of interest" description="Disordered" evidence="4">
    <location>
        <begin position="445"/>
        <end position="598"/>
    </location>
</feature>
<feature type="region of interest" description="Disordered" evidence="4">
    <location>
        <begin position="1015"/>
        <end position="1034"/>
    </location>
</feature>
<dbReference type="GO" id="GO:0098887">
    <property type="term" value="P:neurotransmitter receptor transport, endosome to postsynaptic membrane"/>
    <property type="evidence" value="ECO:0007669"/>
    <property type="project" value="TreeGrafter"/>
</dbReference>
<feature type="compositionally biased region" description="Basic and acidic residues" evidence="4">
    <location>
        <begin position="553"/>
        <end position="564"/>
    </location>
</feature>
<feature type="region of interest" description="Disordered" evidence="4">
    <location>
        <begin position="1652"/>
        <end position="1694"/>
    </location>
</feature>
<dbReference type="FunFam" id="3.80.10.10:FF:000036">
    <property type="entry name" value="protein scribble homolog isoform X1"/>
    <property type="match status" value="1"/>
</dbReference>
<dbReference type="GO" id="GO:0098609">
    <property type="term" value="P:cell-cell adhesion"/>
    <property type="evidence" value="ECO:0007669"/>
    <property type="project" value="TreeGrafter"/>
</dbReference>
<dbReference type="SMART" id="SM00369">
    <property type="entry name" value="LRR_TYP"/>
    <property type="match status" value="14"/>
</dbReference>
<evidence type="ECO:0000256" key="1">
    <source>
        <dbReference type="ARBA" id="ARBA00022614"/>
    </source>
</evidence>
<dbReference type="SMART" id="SM00365">
    <property type="entry name" value="LRR_SD22"/>
    <property type="match status" value="7"/>
</dbReference>
<dbReference type="GO" id="GO:0016323">
    <property type="term" value="C:basolateral plasma membrane"/>
    <property type="evidence" value="ECO:0007669"/>
    <property type="project" value="TreeGrafter"/>
</dbReference>
<dbReference type="PANTHER" id="PTHR23119">
    <property type="entry name" value="DISCS LARGE"/>
    <property type="match status" value="1"/>
</dbReference>
<dbReference type="InterPro" id="IPR032675">
    <property type="entry name" value="LRR_dom_sf"/>
</dbReference>
<dbReference type="Gene3D" id="3.80.10.10">
    <property type="entry name" value="Ribonuclease Inhibitor"/>
    <property type="match status" value="3"/>
</dbReference>
<feature type="compositionally biased region" description="Basic and acidic residues" evidence="4">
    <location>
        <begin position="459"/>
        <end position="480"/>
    </location>
</feature>
<accession>A0A9P0HDI2</accession>
<dbReference type="FunFam" id="2.30.42.10:FF:000064">
    <property type="entry name" value="protein lap4 isoform X1"/>
    <property type="match status" value="1"/>
</dbReference>
<feature type="region of interest" description="Disordered" evidence="4">
    <location>
        <begin position="1388"/>
        <end position="1407"/>
    </location>
</feature>
<feature type="domain" description="PDZ" evidence="5">
    <location>
        <begin position="798"/>
        <end position="886"/>
    </location>
</feature>
<dbReference type="SMART" id="SM00228">
    <property type="entry name" value="PDZ"/>
    <property type="match status" value="4"/>
</dbReference>
<dbReference type="Pfam" id="PF13855">
    <property type="entry name" value="LRR_8"/>
    <property type="match status" value="2"/>
</dbReference>
<proteinExistence type="predicted"/>
<feature type="region of interest" description="Disordered" evidence="4">
    <location>
        <begin position="913"/>
        <end position="1003"/>
    </location>
</feature>
<dbReference type="InterPro" id="IPR055414">
    <property type="entry name" value="LRR_R13L4/SHOC2-like"/>
</dbReference>
<dbReference type="CDD" id="cd06702">
    <property type="entry name" value="PDZ3_Scribble-like"/>
    <property type="match status" value="1"/>
</dbReference>
<dbReference type="FunFam" id="2.30.42.10:FF:000074">
    <property type="entry name" value="protein scribble homolog isoform X2"/>
    <property type="match status" value="1"/>
</dbReference>
<reference evidence="6" key="1">
    <citation type="submission" date="2022-01" db="EMBL/GenBank/DDBJ databases">
        <authorList>
            <person name="King R."/>
        </authorList>
    </citation>
    <scope>NUCLEOTIDE SEQUENCE</scope>
</reference>
<keyword evidence="7" id="KW-1185">Reference proteome</keyword>
<dbReference type="Pfam" id="PF23598">
    <property type="entry name" value="LRR_14"/>
    <property type="match status" value="1"/>
</dbReference>
<dbReference type="GO" id="GO:0005912">
    <property type="term" value="C:adherens junction"/>
    <property type="evidence" value="ECO:0007669"/>
    <property type="project" value="TreeGrafter"/>
</dbReference>
<sequence length="1694" mass="186397">MFRCIPIFKGCNRQVECVDKRHSSLPSVPEEILRYSRSLEELLLDANHIRDLPKNFFRLHRLRKLGLSDNEIHRLPPDIQNFENLVELDVSRNDIQDLPENIKNLRALQVADFSSNPISRLPPGFVQLKNLATLALNDMSLTNLPDDFGLLSSLKSLELRENLLQSLPESLSQLSALERLDLGDNEIEELPRHIGKLPALQELWLDHNQIKHLPSEIGELKNLTCLDVSENKLLDLPDEIGGLDSLTDLHLSQNMIETLPDGVGYLRKLTILKVDQNRLETLNPNIGKCENLQELILTENFLVELPLTIGNLVNLTNLNVDRNSLHCIPPEIGRLAKLGVLSLRDNKLQYIPSEVGNCSLLHVLDLSGNRLEYLPITLTNLELKAVWLSKNQSQPLLTFQPDVDERTGEQVLTCFLLPQLEPHHDMSQPGRVNRAFDGLVRVPIEGGAQSEEDDDGWEEREASRAHSVKFTEDVEPESGKETPFVRQNTPHPKELKAKAHKLFNKSKLSDNLTEEEEPKLNDSKGSFRSERLSSAEIDANSDRNSLSYSESTLPRENEVVKDSNKNSGVKVGNDVRVTSDSPSETGQSELEDDDDQAINKKKEDEVIEKLPAAPAPPPMIPNNDMDDDLCEEMDGRLDIREERLEVRLEKTQAGLGLSIAGGLGSTPFKGDDEGIFVSKVTEGGPADKVDLRVGDKIISVNGHSMTGIGHHEAVNVLRTIGPVLHIVIDRETAKLRPIKSPSPLHDRTATDSPSSTLSRPSSSISNRDSSIGLNGPTIESKLSQLKRSDYDVQIQTIHTTLIRDQNGLGFSIAGGKGSPQFKENSDAIYISRITEGGVAEKDGKLQVGDRIISINGIDVDGARHDQAVTMLTCLERFVRLVAEREVFVPKGTLSPATSSPKLLVGGPKPYTSIYNTSNRHSGPPLVTTGSPQASVNRTVSPQAPVNRTVTPQAPVNRTASPPVPRPAPRRTNSQTSDNPPATSPTEERSSAGSGLPPRNRPMTNEDFQALIPAKFLNRGGGSGSEDGSEGSSNATHVKLTIKNPDPAIANGIQFPEDPKGLGKVTETITKSTFTETVVTRVTDNKLAESYIIEDVTLVKDGGSLGFSIIGGTDHSCIPFGGDKPGIFISHIVAGGIAAASGKLRMGDRLLEVNGEDLTKCRHDEAVMSLLKPSEQIKLLIQHDPLPEGFQVLSIIREEGEKLGMHIKGGLRGHRGNPLDKSDEGVFISKINSGGAAKRDGRLRVGMRLLEVNGVSLLGKTHQDAVNTLRTAGMRINLIVCKGYDKAEVERLMSEGILSKETKSASHSVSSLDREEENSDSLRQEEEMRDVFEPEKEEIKKPVAKEVTSTELVPQTQSSDLQVEEHKSKSTPEKVMDVVRAAEILALNDTPASPTAKPKSPKPESVKTTTIVMSKHTLAPQPTDQATTNNTNEVKPEPKASVSDKKKFFEKAMEEHNQPSPKPERVFTFLNADEVEKLKQEEEKKIASLSRTELKALSRLEEDGDQDEPEVIQVETVKSTTTSPGIRNIDGLLSMGSIRTAKAERRMKERLIQEGLLSDDDEKDLSPAEQRARKAEKRAAWRQARLKSLEQDALQAQMVIKKMSEMIDSKNVGLEDDGDATIINNNQAIMDHENNLTPEVETRKEKIISLELSAPDAEVECDPDEPTSPTTPTSDGATSTSSRKKKRKKSKRGKH</sequence>
<evidence type="ECO:0000256" key="3">
    <source>
        <dbReference type="SAM" id="Coils"/>
    </source>
</evidence>
<feature type="compositionally biased region" description="Basic and acidic residues" evidence="4">
    <location>
        <begin position="1433"/>
        <end position="1442"/>
    </location>
</feature>
<dbReference type="FunFam" id="3.80.10.10:FF:000599">
    <property type="entry name" value="Leucine-rich repeat-containing protein"/>
    <property type="match status" value="1"/>
</dbReference>
<feature type="region of interest" description="Disordered" evidence="4">
    <location>
        <begin position="737"/>
        <end position="775"/>
    </location>
</feature>
<feature type="compositionally biased region" description="Low complexity" evidence="4">
    <location>
        <begin position="1666"/>
        <end position="1680"/>
    </location>
</feature>
<dbReference type="CDD" id="cd06703">
    <property type="entry name" value="PDZ2_Scribble-like"/>
    <property type="match status" value="1"/>
</dbReference>
<gene>
    <name evidence="6" type="ORF">NEZAVI_LOCUS9625</name>
</gene>
<dbReference type="PROSITE" id="PS51450">
    <property type="entry name" value="LRR"/>
    <property type="match status" value="4"/>
</dbReference>
<feature type="compositionally biased region" description="Basic and acidic residues" evidence="4">
    <location>
        <begin position="1362"/>
        <end position="1371"/>
    </location>
</feature>
<feature type="compositionally biased region" description="Polar residues" evidence="4">
    <location>
        <begin position="576"/>
        <end position="588"/>
    </location>
</feature>
<evidence type="ECO:0000256" key="4">
    <source>
        <dbReference type="SAM" id="MobiDB-lite"/>
    </source>
</evidence>
<dbReference type="InterPro" id="IPR001478">
    <property type="entry name" value="PDZ"/>
</dbReference>
<dbReference type="InterPro" id="IPR003591">
    <property type="entry name" value="Leu-rich_rpt_typical-subtyp"/>
</dbReference>
<feature type="compositionally biased region" description="Polar residues" evidence="4">
    <location>
        <begin position="927"/>
        <end position="955"/>
    </location>
</feature>
<dbReference type="EMBL" id="OV725080">
    <property type="protein sequence ID" value="CAH1400363.1"/>
    <property type="molecule type" value="Genomic_DNA"/>
</dbReference>
<evidence type="ECO:0000256" key="2">
    <source>
        <dbReference type="ARBA" id="ARBA00022737"/>
    </source>
</evidence>
<dbReference type="SUPFAM" id="SSF50156">
    <property type="entry name" value="PDZ domain-like"/>
    <property type="match status" value="4"/>
</dbReference>
<organism evidence="6 7">
    <name type="scientific">Nezara viridula</name>
    <name type="common">Southern green stink bug</name>
    <name type="synonym">Cimex viridulus</name>
    <dbReference type="NCBI Taxonomy" id="85310"/>
    <lineage>
        <taxon>Eukaryota</taxon>
        <taxon>Metazoa</taxon>
        <taxon>Ecdysozoa</taxon>
        <taxon>Arthropoda</taxon>
        <taxon>Hexapoda</taxon>
        <taxon>Insecta</taxon>
        <taxon>Pterygota</taxon>
        <taxon>Neoptera</taxon>
        <taxon>Paraneoptera</taxon>
        <taxon>Hemiptera</taxon>
        <taxon>Heteroptera</taxon>
        <taxon>Panheteroptera</taxon>
        <taxon>Pentatomomorpha</taxon>
        <taxon>Pentatomoidea</taxon>
        <taxon>Pentatomidae</taxon>
        <taxon>Pentatominae</taxon>
        <taxon>Nezara</taxon>
    </lineage>
</organism>
<dbReference type="Proteomes" id="UP001152798">
    <property type="component" value="Chromosome 4"/>
</dbReference>
<dbReference type="InterPro" id="IPR001611">
    <property type="entry name" value="Leu-rich_rpt"/>
</dbReference>
<feature type="compositionally biased region" description="Polar residues" evidence="4">
    <location>
        <begin position="972"/>
        <end position="984"/>
    </location>
</feature>
<dbReference type="GO" id="GO:0045197">
    <property type="term" value="P:establishment or maintenance of epithelial cell apical/basal polarity"/>
    <property type="evidence" value="ECO:0007669"/>
    <property type="project" value="TreeGrafter"/>
</dbReference>
<dbReference type="Pfam" id="PF00595">
    <property type="entry name" value="PDZ"/>
    <property type="match status" value="4"/>
</dbReference>
<dbReference type="GO" id="GO:0019901">
    <property type="term" value="F:protein kinase binding"/>
    <property type="evidence" value="ECO:0007669"/>
    <property type="project" value="TreeGrafter"/>
</dbReference>
<feature type="compositionally biased region" description="Polar residues" evidence="4">
    <location>
        <begin position="1419"/>
        <end position="1432"/>
    </location>
</feature>
<feature type="compositionally biased region" description="Polar residues" evidence="4">
    <location>
        <begin position="1346"/>
        <end position="1360"/>
    </location>
</feature>
<dbReference type="SMART" id="SM00364">
    <property type="entry name" value="LRR_BAC"/>
    <property type="match status" value="11"/>
</dbReference>
<feature type="region of interest" description="Disordered" evidence="4">
    <location>
        <begin position="1299"/>
        <end position="1371"/>
    </location>
</feature>
<keyword evidence="2" id="KW-0677">Repeat</keyword>
<dbReference type="SUPFAM" id="SSF52058">
    <property type="entry name" value="L domain-like"/>
    <property type="match status" value="2"/>
</dbReference>
<evidence type="ECO:0000313" key="7">
    <source>
        <dbReference type="Proteomes" id="UP001152798"/>
    </source>
</evidence>
<feature type="region of interest" description="Disordered" evidence="4">
    <location>
        <begin position="1414"/>
        <end position="1442"/>
    </location>
</feature>
<name>A0A9P0HDI2_NEZVI</name>
<dbReference type="GO" id="GO:0043113">
    <property type="term" value="P:receptor clustering"/>
    <property type="evidence" value="ECO:0007669"/>
    <property type="project" value="TreeGrafter"/>
</dbReference>
<feature type="domain" description="PDZ" evidence="5">
    <location>
        <begin position="1094"/>
        <end position="1184"/>
    </location>
</feature>
<dbReference type="GO" id="GO:0098968">
    <property type="term" value="P:neurotransmitter receptor transport postsynaptic membrane to endosome"/>
    <property type="evidence" value="ECO:0007669"/>
    <property type="project" value="TreeGrafter"/>
</dbReference>
<keyword evidence="3" id="KW-0175">Coiled coil</keyword>
<dbReference type="Gene3D" id="2.30.42.10">
    <property type="match status" value="4"/>
</dbReference>
<dbReference type="CDD" id="cd06701">
    <property type="entry name" value="PDZ4_Scribble-like"/>
    <property type="match status" value="1"/>
</dbReference>
<feature type="domain" description="PDZ" evidence="5">
    <location>
        <begin position="645"/>
        <end position="732"/>
    </location>
</feature>
<evidence type="ECO:0000313" key="6">
    <source>
        <dbReference type="EMBL" id="CAH1400363.1"/>
    </source>
</evidence>
<keyword evidence="1" id="KW-0433">Leucine-rich repeat</keyword>
<dbReference type="GO" id="GO:0014069">
    <property type="term" value="C:postsynaptic density"/>
    <property type="evidence" value="ECO:0007669"/>
    <property type="project" value="TreeGrafter"/>
</dbReference>
<dbReference type="FunFam" id="3.80.10.10:FF:000076">
    <property type="entry name" value="protein lap4 isoform X23"/>
    <property type="match status" value="1"/>
</dbReference>